<gene>
    <name evidence="2" type="ORF">DLK05_16675</name>
</gene>
<protein>
    <recommendedName>
        <fullName evidence="4">Lipoprotein</fullName>
    </recommendedName>
</protein>
<name>A0A434AEI4_9BACT</name>
<comment type="caution">
    <text evidence="2">The sequence shown here is derived from an EMBL/GenBank/DDBJ whole genome shotgun (WGS) entry which is preliminary data.</text>
</comment>
<proteinExistence type="predicted"/>
<dbReference type="EMBL" id="RJJX01000057">
    <property type="protein sequence ID" value="RUT72803.1"/>
    <property type="molecule type" value="Genomic_DNA"/>
</dbReference>
<sequence>MKAKVKLLPFLLLVFIMLTANCCEKDDDPQLPPVTQTGENTFGCLVNGEVWIPRPNLPYPKIQVVLGLNVLTNDKYLDIIAYQGAASHLGFFFCEQELKEGKTINLQRTMETKDCVDAVYMSKILDQDNITFQIDSIHTGEFLITRLDTIEKVISGTFSFDAINKNGVIVEVRDGRFDLVIDEIQM</sequence>
<dbReference type="OrthoDB" id="881763at2"/>
<evidence type="ECO:0000313" key="3">
    <source>
        <dbReference type="Proteomes" id="UP000282985"/>
    </source>
</evidence>
<feature type="signal peptide" evidence="1">
    <location>
        <begin position="1"/>
        <end position="22"/>
    </location>
</feature>
<dbReference type="Proteomes" id="UP000282985">
    <property type="component" value="Unassembled WGS sequence"/>
</dbReference>
<keyword evidence="3" id="KW-1185">Reference proteome</keyword>
<evidence type="ECO:0000256" key="1">
    <source>
        <dbReference type="SAM" id="SignalP"/>
    </source>
</evidence>
<evidence type="ECO:0000313" key="2">
    <source>
        <dbReference type="EMBL" id="RUT72803.1"/>
    </source>
</evidence>
<accession>A0A434AEI4</accession>
<feature type="chain" id="PRO_5019016093" description="Lipoprotein" evidence="1">
    <location>
        <begin position="23"/>
        <end position="186"/>
    </location>
</feature>
<reference evidence="2 3" key="1">
    <citation type="submission" date="2018-11" db="EMBL/GenBank/DDBJ databases">
        <title>Parancylomarina longa gen. nov., sp. nov., isolated from sediments of southern Okinawa.</title>
        <authorList>
            <person name="Fu T."/>
        </authorList>
    </citation>
    <scope>NUCLEOTIDE SEQUENCE [LARGE SCALE GENOMIC DNA]</scope>
    <source>
        <strain evidence="2 3">T3-2 S1-C</strain>
    </source>
</reference>
<evidence type="ECO:0008006" key="4">
    <source>
        <dbReference type="Google" id="ProtNLM"/>
    </source>
</evidence>
<keyword evidence="1" id="KW-0732">Signal</keyword>
<dbReference type="AlphaFoldDB" id="A0A434AEI4"/>
<dbReference type="RefSeq" id="WP_127345077.1">
    <property type="nucleotide sequence ID" value="NZ_RJJX01000057.1"/>
</dbReference>
<organism evidence="2 3">
    <name type="scientific">Ancylomarina longa</name>
    <dbReference type="NCBI Taxonomy" id="2487017"/>
    <lineage>
        <taxon>Bacteria</taxon>
        <taxon>Pseudomonadati</taxon>
        <taxon>Bacteroidota</taxon>
        <taxon>Bacteroidia</taxon>
        <taxon>Marinilabiliales</taxon>
        <taxon>Marinifilaceae</taxon>
        <taxon>Ancylomarina</taxon>
    </lineage>
</organism>